<accession>A0A835MBI7</accession>
<protein>
    <submittedName>
        <fullName evidence="2">Uncharacterized protein</fullName>
    </submittedName>
</protein>
<keyword evidence="3" id="KW-1185">Reference proteome</keyword>
<feature type="coiled-coil region" evidence="1">
    <location>
        <begin position="38"/>
        <end position="65"/>
    </location>
</feature>
<dbReference type="AlphaFoldDB" id="A0A835MBI7"/>
<sequence>MILDILAVVVTPVTEVGKRFLGAMKRQISYFTNYGENIQNLKSHMSQLKATKKDVQSSVEEAARTLEEPSETVLDWLARTGKLEEEMKVLNEEVETTKKCLKDLCPDLGSRMRLSKQALRKPWMSVVFKNRGTSIQFLVFELLQV</sequence>
<dbReference type="SUPFAM" id="SSF90257">
    <property type="entry name" value="Myosin rod fragments"/>
    <property type="match status" value="1"/>
</dbReference>
<keyword evidence="1" id="KW-0175">Coiled coil</keyword>
<reference evidence="2 3" key="1">
    <citation type="submission" date="2020-10" db="EMBL/GenBank/DDBJ databases">
        <title>The Coptis chinensis genome and diversification of protoberbering-type alkaloids.</title>
        <authorList>
            <person name="Wang B."/>
            <person name="Shu S."/>
            <person name="Song C."/>
            <person name="Liu Y."/>
        </authorList>
    </citation>
    <scope>NUCLEOTIDE SEQUENCE [LARGE SCALE GENOMIC DNA]</scope>
    <source>
        <strain evidence="2">HL-2020</strain>
        <tissue evidence="2">Leaf</tissue>
    </source>
</reference>
<proteinExistence type="predicted"/>
<evidence type="ECO:0000313" key="3">
    <source>
        <dbReference type="Proteomes" id="UP000631114"/>
    </source>
</evidence>
<evidence type="ECO:0000313" key="2">
    <source>
        <dbReference type="EMBL" id="KAF9620949.1"/>
    </source>
</evidence>
<dbReference type="Proteomes" id="UP000631114">
    <property type="component" value="Unassembled WGS sequence"/>
</dbReference>
<gene>
    <name evidence="2" type="ORF">IFM89_015346</name>
</gene>
<dbReference type="EMBL" id="JADFTS010000002">
    <property type="protein sequence ID" value="KAF9620949.1"/>
    <property type="molecule type" value="Genomic_DNA"/>
</dbReference>
<evidence type="ECO:0000256" key="1">
    <source>
        <dbReference type="SAM" id="Coils"/>
    </source>
</evidence>
<comment type="caution">
    <text evidence="2">The sequence shown here is derived from an EMBL/GenBank/DDBJ whole genome shotgun (WGS) entry which is preliminary data.</text>
</comment>
<organism evidence="2 3">
    <name type="scientific">Coptis chinensis</name>
    <dbReference type="NCBI Taxonomy" id="261450"/>
    <lineage>
        <taxon>Eukaryota</taxon>
        <taxon>Viridiplantae</taxon>
        <taxon>Streptophyta</taxon>
        <taxon>Embryophyta</taxon>
        <taxon>Tracheophyta</taxon>
        <taxon>Spermatophyta</taxon>
        <taxon>Magnoliopsida</taxon>
        <taxon>Ranunculales</taxon>
        <taxon>Ranunculaceae</taxon>
        <taxon>Coptidoideae</taxon>
        <taxon>Coptis</taxon>
    </lineage>
</organism>
<name>A0A835MBI7_9MAGN</name>